<reference evidence="1" key="1">
    <citation type="submission" date="2025-08" db="UniProtKB">
        <authorList>
            <consortium name="Ensembl"/>
        </authorList>
    </citation>
    <scope>IDENTIFICATION</scope>
</reference>
<dbReference type="Proteomes" id="UP000694428">
    <property type="component" value="Unplaced"/>
</dbReference>
<proteinExistence type="predicted"/>
<reference evidence="1" key="2">
    <citation type="submission" date="2025-09" db="UniProtKB">
        <authorList>
            <consortium name="Ensembl"/>
        </authorList>
    </citation>
    <scope>IDENTIFICATION</scope>
</reference>
<keyword evidence="2" id="KW-1185">Reference proteome</keyword>
<evidence type="ECO:0000313" key="1">
    <source>
        <dbReference type="Ensembl" id="ENSPSTP00000021855.1"/>
    </source>
</evidence>
<dbReference type="AlphaFoldDB" id="A0A8C9G3M9"/>
<name>A0A8C9G3M9_PAVCR</name>
<organism evidence="1 2">
    <name type="scientific">Pavo cristatus</name>
    <name type="common">Indian peafowl</name>
    <name type="synonym">Blue peafowl</name>
    <dbReference type="NCBI Taxonomy" id="9049"/>
    <lineage>
        <taxon>Eukaryota</taxon>
        <taxon>Metazoa</taxon>
        <taxon>Chordata</taxon>
        <taxon>Craniata</taxon>
        <taxon>Vertebrata</taxon>
        <taxon>Euteleostomi</taxon>
        <taxon>Archelosauria</taxon>
        <taxon>Archosauria</taxon>
        <taxon>Dinosauria</taxon>
        <taxon>Saurischia</taxon>
        <taxon>Theropoda</taxon>
        <taxon>Coelurosauria</taxon>
        <taxon>Aves</taxon>
        <taxon>Neognathae</taxon>
        <taxon>Galloanserae</taxon>
        <taxon>Galliformes</taxon>
        <taxon>Phasianidae</taxon>
        <taxon>Phasianinae</taxon>
        <taxon>Pavo</taxon>
    </lineage>
</organism>
<accession>A0A8C9G3M9</accession>
<dbReference type="Ensembl" id="ENSPSTT00000022947.1">
    <property type="protein sequence ID" value="ENSPSTP00000021855.1"/>
    <property type="gene ID" value="ENSPSTG00000015998.1"/>
</dbReference>
<sequence length="57" mass="6610">EITSLLSLCGGQFSSQQEVRVNSPFWILNIPSEEMARGLMKRTVCFYLQWLRLFTLA</sequence>
<protein>
    <submittedName>
        <fullName evidence="1">Uncharacterized protein</fullName>
    </submittedName>
</protein>
<evidence type="ECO:0000313" key="2">
    <source>
        <dbReference type="Proteomes" id="UP000694428"/>
    </source>
</evidence>